<gene>
    <name evidence="1" type="ORF">HARCEL1_02020</name>
</gene>
<organism evidence="1 2">
    <name type="scientific">Halococcoides cellulosivorans</name>
    <dbReference type="NCBI Taxonomy" id="1679096"/>
    <lineage>
        <taxon>Archaea</taxon>
        <taxon>Methanobacteriati</taxon>
        <taxon>Methanobacteriota</taxon>
        <taxon>Stenosarchaea group</taxon>
        <taxon>Halobacteria</taxon>
        <taxon>Halobacteriales</taxon>
        <taxon>Haloarculaceae</taxon>
        <taxon>Halococcoides</taxon>
    </lineage>
</organism>
<dbReference type="AlphaFoldDB" id="A0A2R4WYF5"/>
<evidence type="ECO:0000313" key="1">
    <source>
        <dbReference type="EMBL" id="AWB26573.1"/>
    </source>
</evidence>
<sequence>MVRLVTTRLNRRTRPSDHIRLIETPFETTRRVASTVDAEAIAAVRTCKRPPLGAGGPDECTFLESSPSVDDGQFGRITLEFLSDQVALVHATIAQRFRIGAVPGPSLDLGVQLTLRPTAPVELRVRER</sequence>
<accession>A0A2R4WYF5</accession>
<name>A0A2R4WYF5_9EURY</name>
<dbReference type="KEGG" id="harc:HARCEL1_02020"/>
<keyword evidence="2" id="KW-1185">Reference proteome</keyword>
<proteinExistence type="predicted"/>
<dbReference type="Proteomes" id="UP000244727">
    <property type="component" value="Chromosome"/>
</dbReference>
<dbReference type="EMBL" id="CP028858">
    <property type="protein sequence ID" value="AWB26573.1"/>
    <property type="molecule type" value="Genomic_DNA"/>
</dbReference>
<reference evidence="1 2" key="1">
    <citation type="submission" date="2018-04" db="EMBL/GenBank/DDBJ databases">
        <title>Halococcoides cellulosivorans gen. nov., sp. nov., an extremely halophilic cellulose-utilizing haloarchaeon from hypersaline lakes.</title>
        <authorList>
            <person name="Sorokin D.Y."/>
            <person name="Toshchakov S.V."/>
            <person name="Samarov N.I."/>
            <person name="Korzhenkov A."/>
            <person name="Kublanov I.V."/>
        </authorList>
    </citation>
    <scope>NUCLEOTIDE SEQUENCE [LARGE SCALE GENOMIC DNA]</scope>
    <source>
        <strain evidence="1 2">HArcel1</strain>
    </source>
</reference>
<protein>
    <submittedName>
        <fullName evidence="1">Uncharacterized protein</fullName>
    </submittedName>
</protein>
<evidence type="ECO:0000313" key="2">
    <source>
        <dbReference type="Proteomes" id="UP000244727"/>
    </source>
</evidence>